<keyword evidence="2" id="KW-0479">Metal-binding</keyword>
<proteinExistence type="inferred from homology"/>
<evidence type="ECO:0000313" key="6">
    <source>
        <dbReference type="EMBL" id="MDO3383749.1"/>
    </source>
</evidence>
<comment type="caution">
    <text evidence="6">The sequence shown here is derived from an EMBL/GenBank/DDBJ whole genome shotgun (WGS) entry which is preliminary data.</text>
</comment>
<feature type="domain" description="CENP-V/GFA" evidence="5">
    <location>
        <begin position="4"/>
        <end position="119"/>
    </location>
</feature>
<dbReference type="PANTHER" id="PTHR33337">
    <property type="entry name" value="GFA DOMAIN-CONTAINING PROTEIN"/>
    <property type="match status" value="1"/>
</dbReference>
<dbReference type="EMBL" id="JAULRT010000062">
    <property type="protein sequence ID" value="MDO3383749.1"/>
    <property type="molecule type" value="Genomic_DNA"/>
</dbReference>
<reference evidence="6" key="1">
    <citation type="submission" date="2023-07" db="EMBL/GenBank/DDBJ databases">
        <title>Gilvimarinus algae sp. nov., isolated from the surface of Kelp.</title>
        <authorList>
            <person name="Sun Y.Y."/>
            <person name="Gong Y."/>
            <person name="Du Z.J."/>
        </authorList>
    </citation>
    <scope>NUCLEOTIDE SEQUENCE</scope>
    <source>
        <strain evidence="6">SDUM040014</strain>
    </source>
</reference>
<evidence type="ECO:0000313" key="7">
    <source>
        <dbReference type="Proteomes" id="UP001168380"/>
    </source>
</evidence>
<evidence type="ECO:0000259" key="5">
    <source>
        <dbReference type="PROSITE" id="PS51891"/>
    </source>
</evidence>
<organism evidence="6 7">
    <name type="scientific">Gilvimarinus algae</name>
    <dbReference type="NCBI Taxonomy" id="3058037"/>
    <lineage>
        <taxon>Bacteria</taxon>
        <taxon>Pseudomonadati</taxon>
        <taxon>Pseudomonadota</taxon>
        <taxon>Gammaproteobacteria</taxon>
        <taxon>Cellvibrionales</taxon>
        <taxon>Cellvibrionaceae</taxon>
        <taxon>Gilvimarinus</taxon>
    </lineage>
</organism>
<evidence type="ECO:0000256" key="4">
    <source>
        <dbReference type="ARBA" id="ARBA00023239"/>
    </source>
</evidence>
<evidence type="ECO:0000256" key="2">
    <source>
        <dbReference type="ARBA" id="ARBA00022723"/>
    </source>
</evidence>
<dbReference type="PANTHER" id="PTHR33337:SF40">
    <property type="entry name" value="CENP-V_GFA DOMAIN-CONTAINING PROTEIN-RELATED"/>
    <property type="match status" value="1"/>
</dbReference>
<gene>
    <name evidence="6" type="ORF">QWI16_16320</name>
</gene>
<dbReference type="InterPro" id="IPR006913">
    <property type="entry name" value="CENP-V/GFA"/>
</dbReference>
<evidence type="ECO:0000256" key="1">
    <source>
        <dbReference type="ARBA" id="ARBA00005495"/>
    </source>
</evidence>
<sequence>MTDHLGSCLCGSVRFAVQGDFDQFYVCHCRHCQKDTGSAYAANLFAHSAELNWTAGEAYVTCYTLPGTRHRKSFCRQCGSALPSTQDGDLLVVPAGCLDTEITKTPAAHIFVGSRAKWESGLEAIPEHEGLPE</sequence>
<dbReference type="RefSeq" id="WP_302714728.1">
    <property type="nucleotide sequence ID" value="NZ_JAULRT010000062.1"/>
</dbReference>
<evidence type="ECO:0000256" key="3">
    <source>
        <dbReference type="ARBA" id="ARBA00022833"/>
    </source>
</evidence>
<dbReference type="SUPFAM" id="SSF51316">
    <property type="entry name" value="Mss4-like"/>
    <property type="match status" value="1"/>
</dbReference>
<comment type="similarity">
    <text evidence="1">Belongs to the Gfa family.</text>
</comment>
<dbReference type="InterPro" id="IPR011057">
    <property type="entry name" value="Mss4-like_sf"/>
</dbReference>
<keyword evidence="7" id="KW-1185">Reference proteome</keyword>
<dbReference type="PROSITE" id="PS51891">
    <property type="entry name" value="CENP_V_GFA"/>
    <property type="match status" value="1"/>
</dbReference>
<keyword evidence="4" id="KW-0456">Lyase</keyword>
<dbReference type="Pfam" id="PF04828">
    <property type="entry name" value="GFA"/>
    <property type="match status" value="1"/>
</dbReference>
<name>A0ABT8TI23_9GAMM</name>
<accession>A0ABT8TI23</accession>
<protein>
    <submittedName>
        <fullName evidence="6">GFA family protein</fullName>
    </submittedName>
</protein>
<dbReference type="Gene3D" id="3.90.1590.10">
    <property type="entry name" value="glutathione-dependent formaldehyde- activating enzyme (gfa)"/>
    <property type="match status" value="1"/>
</dbReference>
<dbReference type="Proteomes" id="UP001168380">
    <property type="component" value="Unassembled WGS sequence"/>
</dbReference>
<keyword evidence="3" id="KW-0862">Zinc</keyword>